<comment type="caution">
    <text evidence="2">The sequence shown here is derived from an EMBL/GenBank/DDBJ whole genome shotgun (WGS) entry which is preliminary data.</text>
</comment>
<dbReference type="SUPFAM" id="SSF52266">
    <property type="entry name" value="SGNH hydrolase"/>
    <property type="match status" value="1"/>
</dbReference>
<keyword evidence="3" id="KW-1185">Reference proteome</keyword>
<gene>
    <name evidence="2" type="ORF">OVN521_LOCUS27936</name>
</gene>
<evidence type="ECO:0000313" key="3">
    <source>
        <dbReference type="Proteomes" id="UP000663866"/>
    </source>
</evidence>
<organism evidence="2 3">
    <name type="scientific">Rotaria magnacalcarata</name>
    <dbReference type="NCBI Taxonomy" id="392030"/>
    <lineage>
        <taxon>Eukaryota</taxon>
        <taxon>Metazoa</taxon>
        <taxon>Spiralia</taxon>
        <taxon>Gnathifera</taxon>
        <taxon>Rotifera</taxon>
        <taxon>Eurotatoria</taxon>
        <taxon>Bdelloidea</taxon>
        <taxon>Philodinida</taxon>
        <taxon>Philodinidae</taxon>
        <taxon>Rotaria</taxon>
    </lineage>
</organism>
<name>A0A820DD38_9BILA</name>
<protein>
    <submittedName>
        <fullName evidence="2">Uncharacterized protein</fullName>
    </submittedName>
</protein>
<feature type="region of interest" description="Disordered" evidence="1">
    <location>
        <begin position="204"/>
        <end position="227"/>
    </location>
</feature>
<dbReference type="EMBL" id="CAJOBG010007922">
    <property type="protein sequence ID" value="CAF4230264.1"/>
    <property type="molecule type" value="Genomic_DNA"/>
</dbReference>
<feature type="compositionally biased region" description="Basic residues" evidence="1">
    <location>
        <begin position="440"/>
        <end position="454"/>
    </location>
</feature>
<evidence type="ECO:0000256" key="1">
    <source>
        <dbReference type="SAM" id="MobiDB-lite"/>
    </source>
</evidence>
<sequence>MDTDFELHRIPVTISKPIRIPPRSNRSAQDSIPISSISSPFVPNPFVLYTYALRTPYTFLNFQNYYSDIKLFNMSPHRRYLNEGTCIGFLTYRKKSVIGQKPDSTTQKSFEVAGTSGLTSAPNDLSDTRVASSKSFGVTGSTGEIPVLHDLLADRVSDKALSSSDNYVFHLRKPAVDDSLRMLKTFDITKHSIAHTRIEHVINTVPHSPPASRPYTQPDKEEAMNSMDTSTSISIIRHEHTVLPLYFILSDSHGKNLPSISKAPHYQITTRSISGLQWMNTYNHTICTQTVLNSPSISSILSSATGVLFFIGTNSVRSMPALRIIQQVGAIVNMIRLNHHHIDHVDKITMAATFPCLKVSSRFPTIDLLLNNINLYNQQLQLLSRRLGFSFIDFHITPEHLHRDHLHLQRQYNNILHTTIVQYFGAIKAKQVKSPQSQHRSSKAITRRNKQRHEKLKEKQQQHTLTRALSSSWTIPDIKKHIKTLRNKICSNTFGH</sequence>
<accession>A0A820DD38</accession>
<reference evidence="2" key="1">
    <citation type="submission" date="2021-02" db="EMBL/GenBank/DDBJ databases">
        <authorList>
            <person name="Nowell W R."/>
        </authorList>
    </citation>
    <scope>NUCLEOTIDE SEQUENCE</scope>
</reference>
<proteinExistence type="predicted"/>
<feature type="region of interest" description="Disordered" evidence="1">
    <location>
        <begin position="432"/>
        <end position="462"/>
    </location>
</feature>
<dbReference type="AlphaFoldDB" id="A0A820DD38"/>
<dbReference type="Proteomes" id="UP000663866">
    <property type="component" value="Unassembled WGS sequence"/>
</dbReference>
<evidence type="ECO:0000313" key="2">
    <source>
        <dbReference type="EMBL" id="CAF4230264.1"/>
    </source>
</evidence>